<dbReference type="RefSeq" id="WP_117140942.1">
    <property type="nucleotide sequence ID" value="NZ_CAAHGB010000003.1"/>
</dbReference>
<accession>A0A5E5TPQ2</accession>
<protein>
    <recommendedName>
        <fullName evidence="6">Lipoprotein</fullName>
    </recommendedName>
</protein>
<comment type="caution">
    <text evidence="2">The sequence shown here is derived from an EMBL/GenBank/DDBJ whole genome shotgun (WGS) entry which is preliminary data.</text>
</comment>
<evidence type="ECO:0000256" key="1">
    <source>
        <dbReference type="SAM" id="Phobius"/>
    </source>
</evidence>
<evidence type="ECO:0000313" key="3">
    <source>
        <dbReference type="EMBL" id="VVJ54403.1"/>
    </source>
</evidence>
<organism evidence="2 4">
    <name type="scientific">Klebsiella quasivariicola</name>
    <dbReference type="NCBI Taxonomy" id="2026240"/>
    <lineage>
        <taxon>Bacteria</taxon>
        <taxon>Pseudomonadati</taxon>
        <taxon>Pseudomonadota</taxon>
        <taxon>Gammaproteobacteria</taxon>
        <taxon>Enterobacterales</taxon>
        <taxon>Enterobacteriaceae</taxon>
        <taxon>Klebsiella/Raoultella group</taxon>
        <taxon>Klebsiella</taxon>
        <taxon>Klebsiella pneumoniae complex</taxon>
    </lineage>
</organism>
<keyword evidence="5" id="KW-1185">Reference proteome</keyword>
<feature type="transmembrane region" description="Helical" evidence="1">
    <location>
        <begin position="199"/>
        <end position="222"/>
    </location>
</feature>
<dbReference type="Proteomes" id="UP000259400">
    <property type="component" value="Unassembled WGS sequence"/>
</dbReference>
<evidence type="ECO:0008006" key="6">
    <source>
        <dbReference type="Google" id="ProtNLM"/>
    </source>
</evidence>
<keyword evidence="1" id="KW-0472">Membrane</keyword>
<accession>A0A6C2V8K6</accession>
<keyword evidence="1" id="KW-0812">Transmembrane</keyword>
<name>A0A5E5TPQ2_9ENTR</name>
<evidence type="ECO:0000313" key="4">
    <source>
        <dbReference type="Proteomes" id="UP000257712"/>
    </source>
</evidence>
<proteinExistence type="predicted"/>
<dbReference type="GeneID" id="69755248"/>
<keyword evidence="1" id="KW-1133">Transmembrane helix</keyword>
<dbReference type="Proteomes" id="UP000257712">
    <property type="component" value="Unassembled WGS sequence"/>
</dbReference>
<evidence type="ECO:0000313" key="2">
    <source>
        <dbReference type="EMBL" id="SXD86924.1"/>
    </source>
</evidence>
<dbReference type="AlphaFoldDB" id="A0A5E5TPQ2"/>
<dbReference type="PROSITE" id="PS51257">
    <property type="entry name" value="PROKAR_LIPOPROTEIN"/>
    <property type="match status" value="1"/>
</dbReference>
<evidence type="ECO:0000313" key="5">
    <source>
        <dbReference type="Proteomes" id="UP000259400"/>
    </source>
</evidence>
<reference evidence="2 4" key="1">
    <citation type="submission" date="2018-08" db="EMBL/GenBank/DDBJ databases">
        <authorList>
            <consortium name="Pathogen Informatics"/>
        </authorList>
    </citation>
    <scope>NUCLEOTIDE SEQUENCE [LARGE SCALE GENOMIC DNA]</scope>
    <source>
        <strain evidence="3 5">EuSCAPE_IL010</strain>
        <strain evidence="2 4">EuSCAPE_IT371</strain>
    </source>
</reference>
<dbReference type="EMBL" id="UJZG01000001">
    <property type="protein sequence ID" value="SXD86924.1"/>
    <property type="molecule type" value="Genomic_DNA"/>
</dbReference>
<feature type="transmembrane region" description="Helical" evidence="1">
    <location>
        <begin position="12"/>
        <end position="33"/>
    </location>
</feature>
<gene>
    <name evidence="3" type="ORF">SAMEA3538468_01227</name>
    <name evidence="2" type="ORF">SAMEA3538780_00524</name>
</gene>
<dbReference type="EMBL" id="UJYZ02000004">
    <property type="protein sequence ID" value="VVJ54403.1"/>
    <property type="molecule type" value="Genomic_DNA"/>
</dbReference>
<sequence>MTNSIYKKYLLFIKVTCCVVMILGITGCSTLCLKEYIRGQESQVNVYANDSLVGITLSQDGKANSTVAFIGERFDYPLQRGGEKITKIYLLKENYLPELKITDLKSFMMGKTRSEFSGNIRFRYGQRIIDETTRDVLAKNGFECYGYGVNTGPCYLPVNALQGTIQKKGKIPDNRAIRYFEQPYPVTFYKKNGLSAARVLYPVAVVVDIVTSPFQLLALAIYDWR</sequence>